<dbReference type="Proteomes" id="UP000320300">
    <property type="component" value="Unassembled WGS sequence"/>
</dbReference>
<accession>A0A521C929</accession>
<dbReference type="InterPro" id="IPR050177">
    <property type="entry name" value="Lipid_A_modif_metabolic_enz"/>
</dbReference>
<dbReference type="AlphaFoldDB" id="A0A521C929"/>
<protein>
    <submittedName>
        <fullName evidence="2">Nucleoside-diphosphate-sugar epimerase</fullName>
    </submittedName>
</protein>
<evidence type="ECO:0000313" key="2">
    <source>
        <dbReference type="EMBL" id="SMO55903.1"/>
    </source>
</evidence>
<dbReference type="RefSeq" id="WP_142527518.1">
    <property type="nucleotide sequence ID" value="NZ_CBCSJO010000004.1"/>
</dbReference>
<dbReference type="PANTHER" id="PTHR43245:SF58">
    <property type="entry name" value="BLL5923 PROTEIN"/>
    <property type="match status" value="1"/>
</dbReference>
<name>A0A521C929_9SPHI</name>
<keyword evidence="3" id="KW-1185">Reference proteome</keyword>
<feature type="domain" description="NAD-dependent epimerase/dehydratase" evidence="1">
    <location>
        <begin position="3"/>
        <end position="210"/>
    </location>
</feature>
<dbReference type="OrthoDB" id="329806at2"/>
<sequence>MKIILTGASGFLGSHIARYFKEEAVVKLGRTKGDILACLDQDVPELPVADIVIHAAGKAHMVPRTIDEERDFYAINVQGTQNLLTALSNNIQLPYAFVFISTIAVYGQDTGKLISEEHPLEATDPYGKSKIAAEKVVQEWCNTNDVRCVILRLPLIAGSNPPGNLNAMIKGIKRGYYLNMAGGKARKSMVLASSVPEAILPAIQAGGIYNLTDGDHPSFEELSALIARQLGKSKPMSLSGPIANLIAIFGDMIGKRSPFNRKNYKKMINDLTFDDSKARVKFGWNPDKVTEHFKI</sequence>
<reference evidence="2 3" key="1">
    <citation type="submission" date="2017-05" db="EMBL/GenBank/DDBJ databases">
        <authorList>
            <person name="Varghese N."/>
            <person name="Submissions S."/>
        </authorList>
    </citation>
    <scope>NUCLEOTIDE SEQUENCE [LARGE SCALE GENOMIC DNA]</scope>
    <source>
        <strain evidence="2 3">DSM 19036</strain>
    </source>
</reference>
<organism evidence="2 3">
    <name type="scientific">Pedobacter westerhofensis</name>
    <dbReference type="NCBI Taxonomy" id="425512"/>
    <lineage>
        <taxon>Bacteria</taxon>
        <taxon>Pseudomonadati</taxon>
        <taxon>Bacteroidota</taxon>
        <taxon>Sphingobacteriia</taxon>
        <taxon>Sphingobacteriales</taxon>
        <taxon>Sphingobacteriaceae</taxon>
        <taxon>Pedobacter</taxon>
    </lineage>
</organism>
<dbReference type="Pfam" id="PF01370">
    <property type="entry name" value="Epimerase"/>
    <property type="match status" value="1"/>
</dbReference>
<evidence type="ECO:0000259" key="1">
    <source>
        <dbReference type="Pfam" id="PF01370"/>
    </source>
</evidence>
<dbReference type="InterPro" id="IPR001509">
    <property type="entry name" value="Epimerase_deHydtase"/>
</dbReference>
<gene>
    <name evidence="2" type="ORF">SAMN06265348_103339</name>
</gene>
<evidence type="ECO:0000313" key="3">
    <source>
        <dbReference type="Proteomes" id="UP000320300"/>
    </source>
</evidence>
<dbReference type="EMBL" id="FXTN01000003">
    <property type="protein sequence ID" value="SMO55903.1"/>
    <property type="molecule type" value="Genomic_DNA"/>
</dbReference>
<proteinExistence type="predicted"/>
<dbReference type="SUPFAM" id="SSF51735">
    <property type="entry name" value="NAD(P)-binding Rossmann-fold domains"/>
    <property type="match status" value="1"/>
</dbReference>
<dbReference type="Gene3D" id="3.40.50.720">
    <property type="entry name" value="NAD(P)-binding Rossmann-like Domain"/>
    <property type="match status" value="1"/>
</dbReference>
<dbReference type="InterPro" id="IPR036291">
    <property type="entry name" value="NAD(P)-bd_dom_sf"/>
</dbReference>
<dbReference type="PANTHER" id="PTHR43245">
    <property type="entry name" value="BIFUNCTIONAL POLYMYXIN RESISTANCE PROTEIN ARNA"/>
    <property type="match status" value="1"/>
</dbReference>